<feature type="compositionally biased region" description="Low complexity" evidence="2">
    <location>
        <begin position="603"/>
        <end position="614"/>
    </location>
</feature>
<accession>A0A229YIC2</accession>
<name>A0A229YIC2_9EURO</name>
<keyword evidence="1" id="KW-0728">SH3 domain</keyword>
<dbReference type="OrthoDB" id="5340910at2759"/>
<evidence type="ECO:0000259" key="4">
    <source>
        <dbReference type="SMART" id="SM00326"/>
    </source>
</evidence>
<feature type="region of interest" description="Disordered" evidence="2">
    <location>
        <begin position="580"/>
        <end position="656"/>
    </location>
</feature>
<keyword evidence="6" id="KW-1185">Reference proteome</keyword>
<dbReference type="InterPro" id="IPR036028">
    <property type="entry name" value="SH3-like_dom_sf"/>
</dbReference>
<feature type="compositionally biased region" description="Low complexity" evidence="2">
    <location>
        <begin position="632"/>
        <end position="656"/>
    </location>
</feature>
<keyword evidence="3" id="KW-1133">Transmembrane helix</keyword>
<evidence type="ECO:0000256" key="2">
    <source>
        <dbReference type="SAM" id="MobiDB-lite"/>
    </source>
</evidence>
<dbReference type="InterPro" id="IPR001452">
    <property type="entry name" value="SH3_domain"/>
</dbReference>
<dbReference type="AlphaFoldDB" id="A0A229YIC2"/>
<keyword evidence="3" id="KW-0472">Membrane</keyword>
<dbReference type="Gene3D" id="2.30.30.40">
    <property type="entry name" value="SH3 Domains"/>
    <property type="match status" value="1"/>
</dbReference>
<feature type="domain" description="SH3" evidence="4">
    <location>
        <begin position="517"/>
        <end position="574"/>
    </location>
</feature>
<gene>
    <name evidence="5" type="ORF">CFD26_101862</name>
</gene>
<evidence type="ECO:0000256" key="1">
    <source>
        <dbReference type="ARBA" id="ARBA00022443"/>
    </source>
</evidence>
<feature type="compositionally biased region" description="Pro residues" evidence="2">
    <location>
        <begin position="377"/>
        <end position="387"/>
    </location>
</feature>
<dbReference type="SMART" id="SM00326">
    <property type="entry name" value="SH3"/>
    <property type="match status" value="1"/>
</dbReference>
<proteinExistence type="predicted"/>
<feature type="compositionally biased region" description="Low complexity" evidence="2">
    <location>
        <begin position="465"/>
        <end position="478"/>
    </location>
</feature>
<evidence type="ECO:0000313" key="5">
    <source>
        <dbReference type="EMBL" id="RLL93329.1"/>
    </source>
</evidence>
<sequence length="656" mass="70629">MTSVTAGLLVGAQGSRASPQEPPGQSYDDGMYHPGNARPAVVADPPDYLGKAETKPIEASDEVLDGPGWTDTGMLRGTATDTMADTKAAAVKPAVLPAEAPMDLRQGHFDPPLQLISTMSTSTTASSSTTSTTSQNSMTRSTLHTTSMPTATKASSTTSASHSSSAPAVAAQGMTSGAQAGVVILVLSLAAILIGMIFWRLHRRKQALLRTIRGEESPPPTEKPNPVYRFASNLYTSSTCTLVNVTEIIKGSIREKPPPKDRSSSIYSSNQTQSNLFTSYQAQLWKNRAYHAASRAHLASCSAVDLVADKVKSLRGQKKPDRRSRYSNGYAFAQEFQHVPPPPPTRMQKIVAGAADLYANGSSTVRTVAATFKAKPQSPPPQPPPKDNPSSTWSSMSSRNPYYEGQQHAHHFQPPCDISDNLNLVKVRSVSSGTVAMSNPADISVDALAGRISGESERTQEAVRQSSPSPSQSTAPSRHSQRQSPPPEVSREGSPAYSGRAPSTQLEVPSVKLWTKQVYRVEMDFPSRSDGHLQVSEGQMVILEQVFDDGWALCTMTDTEVQGLLPRACLSSWPIKERRQYASSSTASERAPGSTRDFSPTDSQSSRFYRQQSRPGTPKPGPESKPPSLKKQSISPQQSTSPQQSISPTLSTFFRP</sequence>
<comment type="caution">
    <text evidence="5">The sequence shown here is derived from an EMBL/GenBank/DDBJ whole genome shotgun (WGS) entry which is preliminary data.</text>
</comment>
<keyword evidence="3" id="KW-0812">Transmembrane</keyword>
<organism evidence="5 6">
    <name type="scientific">Aspergillus turcosus</name>
    <dbReference type="NCBI Taxonomy" id="1245748"/>
    <lineage>
        <taxon>Eukaryota</taxon>
        <taxon>Fungi</taxon>
        <taxon>Dikarya</taxon>
        <taxon>Ascomycota</taxon>
        <taxon>Pezizomycotina</taxon>
        <taxon>Eurotiomycetes</taxon>
        <taxon>Eurotiomycetidae</taxon>
        <taxon>Eurotiales</taxon>
        <taxon>Aspergillaceae</taxon>
        <taxon>Aspergillus</taxon>
        <taxon>Aspergillus subgen. Fumigati</taxon>
    </lineage>
</organism>
<feature type="region of interest" description="Disordered" evidence="2">
    <location>
        <begin position="1"/>
        <end position="40"/>
    </location>
</feature>
<protein>
    <recommendedName>
        <fullName evidence="4">SH3 domain-containing protein</fullName>
    </recommendedName>
</protein>
<evidence type="ECO:0000256" key="3">
    <source>
        <dbReference type="SAM" id="Phobius"/>
    </source>
</evidence>
<feature type="region of interest" description="Disordered" evidence="2">
    <location>
        <begin position="455"/>
        <end position="504"/>
    </location>
</feature>
<dbReference type="STRING" id="1245748.A0A229YIC2"/>
<dbReference type="Proteomes" id="UP000215289">
    <property type="component" value="Unassembled WGS sequence"/>
</dbReference>
<feature type="transmembrane region" description="Helical" evidence="3">
    <location>
        <begin position="180"/>
        <end position="201"/>
    </location>
</feature>
<feature type="region of interest" description="Disordered" evidence="2">
    <location>
        <begin position="372"/>
        <end position="415"/>
    </location>
</feature>
<dbReference type="SUPFAM" id="SSF50044">
    <property type="entry name" value="SH3-domain"/>
    <property type="match status" value="1"/>
</dbReference>
<feature type="region of interest" description="Disordered" evidence="2">
    <location>
        <begin position="120"/>
        <end position="163"/>
    </location>
</feature>
<reference evidence="5 6" key="1">
    <citation type="submission" date="2018-08" db="EMBL/GenBank/DDBJ databases">
        <title>Draft genome sequences of two Aspergillus turcosus clinical strains isolated from bronchoalveolar lavage fluid: one azole-susceptible and the other azole-resistant.</title>
        <authorList>
            <person name="Parent-Michaud M."/>
            <person name="Dufresne P.J."/>
            <person name="Fournier E."/>
            <person name="Martineau C."/>
            <person name="Moreira S."/>
            <person name="Perkins V."/>
            <person name="De Repentigny L."/>
            <person name="Dufresne S.F."/>
        </authorList>
    </citation>
    <scope>NUCLEOTIDE SEQUENCE [LARGE SCALE GENOMIC DNA]</scope>
    <source>
        <strain evidence="5">HMR AF 1038</strain>
    </source>
</reference>
<dbReference type="EMBL" id="NIDN02000334">
    <property type="protein sequence ID" value="RLL93329.1"/>
    <property type="molecule type" value="Genomic_DNA"/>
</dbReference>
<evidence type="ECO:0000313" key="6">
    <source>
        <dbReference type="Proteomes" id="UP000215289"/>
    </source>
</evidence>